<keyword evidence="3" id="KW-1185">Reference proteome</keyword>
<gene>
    <name evidence="2" type="ORF">AArcSt2_01630</name>
</gene>
<accession>A0AAE3K7N0</accession>
<dbReference type="RefSeq" id="WP_250582491.1">
    <property type="nucleotide sequence ID" value="NZ_JAKRVX010000001.1"/>
</dbReference>
<evidence type="ECO:0000313" key="3">
    <source>
        <dbReference type="Proteomes" id="UP001203207"/>
    </source>
</evidence>
<dbReference type="EMBL" id="JAKRVX010000001">
    <property type="protein sequence ID" value="MCL9815635.1"/>
    <property type="molecule type" value="Genomic_DNA"/>
</dbReference>
<sequence length="113" mass="12096">MSDEKTEQTHGIAVEHLLERAQQVEYPISMETAIDTFGSETIEHGDEEVTVASVFTRYQQGTRHDTTAGEITIEDAEGLTELLVTAIGEDGGGGENNSDHGVETANAEDSESG</sequence>
<evidence type="ECO:0000313" key="2">
    <source>
        <dbReference type="EMBL" id="MCL9815635.1"/>
    </source>
</evidence>
<comment type="caution">
    <text evidence="2">The sequence shown here is derived from an EMBL/GenBank/DDBJ whole genome shotgun (WGS) entry which is preliminary data.</text>
</comment>
<evidence type="ECO:0000256" key="1">
    <source>
        <dbReference type="SAM" id="MobiDB-lite"/>
    </source>
</evidence>
<reference evidence="2" key="2">
    <citation type="submission" date="2022-02" db="EMBL/GenBank/DDBJ databases">
        <authorList>
            <person name="Elcheninov A.G."/>
            <person name="Sorokin D.Y."/>
            <person name="Kublanov I.V."/>
        </authorList>
    </citation>
    <scope>NUCLEOTIDE SEQUENCE</scope>
    <source>
        <strain evidence="2">AArc-St2</strain>
    </source>
</reference>
<dbReference type="AlphaFoldDB" id="A0AAE3K7N0"/>
<protein>
    <submittedName>
        <fullName evidence="2">Uncharacterized protein</fullName>
    </submittedName>
</protein>
<feature type="region of interest" description="Disordered" evidence="1">
    <location>
        <begin position="87"/>
        <end position="113"/>
    </location>
</feature>
<proteinExistence type="predicted"/>
<reference evidence="2" key="1">
    <citation type="journal article" date="2022" name="Syst. Appl. Microbiol.">
        <title>Natronocalculus amylovorans gen. nov., sp. nov., and Natranaeroarchaeum aerophilus sp. nov., dominant culturable amylolytic natronoarchaea from hypersaline soda lakes in southwestern Siberia.</title>
        <authorList>
            <person name="Sorokin D.Y."/>
            <person name="Elcheninov A.G."/>
            <person name="Khizhniak T.V."/>
            <person name="Koenen M."/>
            <person name="Bale N.J."/>
            <person name="Damste J.S.S."/>
            <person name="Kublanov I.V."/>
        </authorList>
    </citation>
    <scope>NUCLEOTIDE SEQUENCE</scope>
    <source>
        <strain evidence="2">AArc-St2</strain>
    </source>
</reference>
<dbReference type="Proteomes" id="UP001203207">
    <property type="component" value="Unassembled WGS sequence"/>
</dbReference>
<organism evidence="2 3">
    <name type="scientific">Natronocalculus amylovorans</name>
    <dbReference type="NCBI Taxonomy" id="2917812"/>
    <lineage>
        <taxon>Archaea</taxon>
        <taxon>Methanobacteriati</taxon>
        <taxon>Methanobacteriota</taxon>
        <taxon>Stenosarchaea group</taxon>
        <taxon>Halobacteria</taxon>
        <taxon>Halobacteriales</taxon>
        <taxon>Haloferacaceae</taxon>
        <taxon>Natronocalculus</taxon>
    </lineage>
</organism>
<name>A0AAE3K7N0_9EURY</name>